<dbReference type="RefSeq" id="WP_344028482.1">
    <property type="nucleotide sequence ID" value="NZ_BAAAJK010000051.1"/>
</dbReference>
<keyword evidence="4" id="KW-1185">Reference proteome</keyword>
<reference evidence="3 4" key="1">
    <citation type="journal article" date="2019" name="Int. J. Syst. Evol. Microbiol.">
        <title>The Global Catalogue of Microorganisms (GCM) 10K type strain sequencing project: providing services to taxonomists for standard genome sequencing and annotation.</title>
        <authorList>
            <consortium name="The Broad Institute Genomics Platform"/>
            <consortium name="The Broad Institute Genome Sequencing Center for Infectious Disease"/>
            <person name="Wu L."/>
            <person name="Ma J."/>
        </authorList>
    </citation>
    <scope>NUCLEOTIDE SEQUENCE [LARGE SCALE GENOMIC DNA]</scope>
    <source>
        <strain evidence="3 4">JCM 11896</strain>
    </source>
</reference>
<dbReference type="InterPro" id="IPR029068">
    <property type="entry name" value="Glyas_Bleomycin-R_OHBP_Dase"/>
</dbReference>
<comment type="caution">
    <text evidence="3">The sequence shown here is derived from an EMBL/GenBank/DDBJ whole genome shotgun (WGS) entry which is preliminary data.</text>
</comment>
<sequence length="166" mass="17235">MSTDTVTPATGEHTTGGLPHVSTSLTPHLVASPAREAIALYCAAFGARSVSVTEMGGLVGHAELELARGRFTVSDPIPDYGLTAAAPGDHPVGMSLAVYVSDVDAAVRVIADAGGTVREEPDTFVSGDRFASVVDPYGIRWAVLCRVEDLSPEESQARVAEWAGAQ</sequence>
<name>A0ABN1Y894_9PSEU</name>
<dbReference type="InterPro" id="IPR004360">
    <property type="entry name" value="Glyas_Fos-R_dOase_dom"/>
</dbReference>
<organism evidence="3 4">
    <name type="scientific">Pseudonocardia kongjuensis</name>
    <dbReference type="NCBI Taxonomy" id="102227"/>
    <lineage>
        <taxon>Bacteria</taxon>
        <taxon>Bacillati</taxon>
        <taxon>Actinomycetota</taxon>
        <taxon>Actinomycetes</taxon>
        <taxon>Pseudonocardiales</taxon>
        <taxon>Pseudonocardiaceae</taxon>
        <taxon>Pseudonocardia</taxon>
    </lineage>
</organism>
<evidence type="ECO:0000313" key="4">
    <source>
        <dbReference type="Proteomes" id="UP001501414"/>
    </source>
</evidence>
<protein>
    <submittedName>
        <fullName evidence="3">VOC family protein</fullName>
    </submittedName>
</protein>
<dbReference type="Pfam" id="PF00903">
    <property type="entry name" value="Glyoxalase"/>
    <property type="match status" value="1"/>
</dbReference>
<feature type="domain" description="VOC" evidence="2">
    <location>
        <begin position="17"/>
        <end position="146"/>
    </location>
</feature>
<dbReference type="SUPFAM" id="SSF54593">
    <property type="entry name" value="Glyoxalase/Bleomycin resistance protein/Dihydroxybiphenyl dioxygenase"/>
    <property type="match status" value="1"/>
</dbReference>
<accession>A0ABN1Y894</accession>
<dbReference type="InterPro" id="IPR037523">
    <property type="entry name" value="VOC_core"/>
</dbReference>
<dbReference type="Gene3D" id="3.30.720.120">
    <property type="match status" value="1"/>
</dbReference>
<dbReference type="Proteomes" id="UP001501414">
    <property type="component" value="Unassembled WGS sequence"/>
</dbReference>
<dbReference type="Gene3D" id="3.30.720.110">
    <property type="match status" value="1"/>
</dbReference>
<dbReference type="PANTHER" id="PTHR34109">
    <property type="entry name" value="BNAUNNG04460D PROTEIN-RELATED"/>
    <property type="match status" value="1"/>
</dbReference>
<dbReference type="PANTHER" id="PTHR34109:SF1">
    <property type="entry name" value="VOC DOMAIN-CONTAINING PROTEIN"/>
    <property type="match status" value="1"/>
</dbReference>
<evidence type="ECO:0000259" key="2">
    <source>
        <dbReference type="PROSITE" id="PS51819"/>
    </source>
</evidence>
<proteinExistence type="predicted"/>
<gene>
    <name evidence="3" type="ORF">GCM10009613_57710</name>
</gene>
<dbReference type="PROSITE" id="PS51819">
    <property type="entry name" value="VOC"/>
    <property type="match status" value="1"/>
</dbReference>
<evidence type="ECO:0000313" key="3">
    <source>
        <dbReference type="EMBL" id="GAA1400628.1"/>
    </source>
</evidence>
<dbReference type="EMBL" id="BAAAJK010000051">
    <property type="protein sequence ID" value="GAA1400628.1"/>
    <property type="molecule type" value="Genomic_DNA"/>
</dbReference>
<feature type="region of interest" description="Disordered" evidence="1">
    <location>
        <begin position="1"/>
        <end position="21"/>
    </location>
</feature>
<evidence type="ECO:0000256" key="1">
    <source>
        <dbReference type="SAM" id="MobiDB-lite"/>
    </source>
</evidence>